<accession>A0A5B9MMG3</accession>
<dbReference type="EC" id="6.4.1.8" evidence="6"/>
<dbReference type="KEGG" id="smam:Mal15_51830"/>
<evidence type="ECO:0000259" key="3">
    <source>
        <dbReference type="Pfam" id="PF01968"/>
    </source>
</evidence>
<dbReference type="Pfam" id="PF05378">
    <property type="entry name" value="Hydant_A_N"/>
    <property type="match status" value="1"/>
</dbReference>
<comment type="similarity">
    <text evidence="1">Belongs to the oxoprolinase family.</text>
</comment>
<dbReference type="GO" id="GO:0006749">
    <property type="term" value="P:glutathione metabolic process"/>
    <property type="evidence" value="ECO:0007669"/>
    <property type="project" value="TreeGrafter"/>
</dbReference>
<reference evidence="6 7" key="1">
    <citation type="submission" date="2019-02" db="EMBL/GenBank/DDBJ databases">
        <title>Planctomycetal bacteria perform biofilm scaping via a novel small molecule.</title>
        <authorList>
            <person name="Jeske O."/>
            <person name="Boedeker C."/>
            <person name="Wiegand S."/>
            <person name="Breitling P."/>
            <person name="Kallscheuer N."/>
            <person name="Jogler M."/>
            <person name="Rohde M."/>
            <person name="Petersen J."/>
            <person name="Medema M.H."/>
            <person name="Surup F."/>
            <person name="Jogler C."/>
        </authorList>
    </citation>
    <scope>NUCLEOTIDE SEQUENCE [LARGE SCALE GENOMIC DNA]</scope>
    <source>
        <strain evidence="6 7">Mal15</strain>
    </source>
</reference>
<keyword evidence="7" id="KW-1185">Reference proteome</keyword>
<evidence type="ECO:0000256" key="2">
    <source>
        <dbReference type="SAM" id="MobiDB-lite"/>
    </source>
</evidence>
<dbReference type="Pfam" id="PF02538">
    <property type="entry name" value="Hydantoinase_B"/>
    <property type="match status" value="1"/>
</dbReference>
<dbReference type="InterPro" id="IPR002821">
    <property type="entry name" value="Hydantoinase_A"/>
</dbReference>
<dbReference type="Proteomes" id="UP000321353">
    <property type="component" value="Chromosome"/>
</dbReference>
<dbReference type="InterPro" id="IPR008040">
    <property type="entry name" value="Hydant_A_N"/>
</dbReference>
<gene>
    <name evidence="6" type="primary">apc3</name>
    <name evidence="6" type="ORF">Mal15_51830</name>
</gene>
<evidence type="ECO:0000313" key="6">
    <source>
        <dbReference type="EMBL" id="QEG01107.1"/>
    </source>
</evidence>
<dbReference type="RefSeq" id="WP_147870232.1">
    <property type="nucleotide sequence ID" value="NZ_CP036264.1"/>
</dbReference>
<evidence type="ECO:0000259" key="5">
    <source>
        <dbReference type="Pfam" id="PF05378"/>
    </source>
</evidence>
<dbReference type="GO" id="GO:0016874">
    <property type="term" value="F:ligase activity"/>
    <property type="evidence" value="ECO:0007669"/>
    <property type="project" value="UniProtKB-KW"/>
</dbReference>
<evidence type="ECO:0000259" key="4">
    <source>
        <dbReference type="Pfam" id="PF02538"/>
    </source>
</evidence>
<dbReference type="Pfam" id="PF01968">
    <property type="entry name" value="Hydantoinase_A"/>
    <property type="match status" value="1"/>
</dbReference>
<dbReference type="InterPro" id="IPR003692">
    <property type="entry name" value="Hydantoinase_B"/>
</dbReference>
<feature type="domain" description="Hydantoinase/oxoprolinase N-terminal" evidence="5">
    <location>
        <begin position="155"/>
        <end position="273"/>
    </location>
</feature>
<evidence type="ECO:0000313" key="7">
    <source>
        <dbReference type="Proteomes" id="UP000321353"/>
    </source>
</evidence>
<feature type="domain" description="Hydantoinase B/oxoprolinase" evidence="4">
    <location>
        <begin position="784"/>
        <end position="1306"/>
    </location>
</feature>
<feature type="region of interest" description="Disordered" evidence="2">
    <location>
        <begin position="1291"/>
        <end position="1315"/>
    </location>
</feature>
<dbReference type="InterPro" id="IPR045079">
    <property type="entry name" value="Oxoprolinase-like"/>
</dbReference>
<evidence type="ECO:0000256" key="1">
    <source>
        <dbReference type="ARBA" id="ARBA00010403"/>
    </source>
</evidence>
<dbReference type="EMBL" id="CP036264">
    <property type="protein sequence ID" value="QEG01107.1"/>
    <property type="molecule type" value="Genomic_DNA"/>
</dbReference>
<proteinExistence type="inferred from homology"/>
<name>A0A5B9MMG3_9BACT</name>
<dbReference type="GO" id="GO:0017168">
    <property type="term" value="F:5-oxoprolinase (ATP-hydrolyzing) activity"/>
    <property type="evidence" value="ECO:0007669"/>
    <property type="project" value="TreeGrafter"/>
</dbReference>
<dbReference type="PANTHER" id="PTHR11365">
    <property type="entry name" value="5-OXOPROLINASE RELATED"/>
    <property type="match status" value="1"/>
</dbReference>
<feature type="domain" description="Hydantoinase A/oxoprolinase" evidence="3">
    <location>
        <begin position="293"/>
        <end position="568"/>
    </location>
</feature>
<dbReference type="PANTHER" id="PTHR11365:SF23">
    <property type="entry name" value="HYPOTHETICAL 5-OXOPROLINASE (EUROFUNG)-RELATED"/>
    <property type="match status" value="1"/>
</dbReference>
<dbReference type="GO" id="GO:0005829">
    <property type="term" value="C:cytosol"/>
    <property type="evidence" value="ECO:0007669"/>
    <property type="project" value="TreeGrafter"/>
</dbReference>
<protein>
    <submittedName>
        <fullName evidence="6">Acetophenone carboxylase gamma subunit</fullName>
        <ecNumber evidence="6">6.4.1.8</ecNumber>
    </submittedName>
</protein>
<organism evidence="6 7">
    <name type="scientific">Stieleria maiorica</name>
    <dbReference type="NCBI Taxonomy" id="2795974"/>
    <lineage>
        <taxon>Bacteria</taxon>
        <taxon>Pseudomonadati</taxon>
        <taxon>Planctomycetota</taxon>
        <taxon>Planctomycetia</taxon>
        <taxon>Pirellulales</taxon>
        <taxon>Pirellulaceae</taxon>
        <taxon>Stieleria</taxon>
    </lineage>
</organism>
<keyword evidence="6" id="KW-0436">Ligase</keyword>
<sequence>MSLDTLSVCADVGGTFTDCLAVWTDSSGSSHSGCIKVLSTGLIRCRVVDVPDRTTVRIRIPDELLGGLSGRRLPDQFFRTAKLEWLVEGINHFVGQIAGHDSDTSTLSLVDVDAEVAGQLSAGDIVEIDCRREAPVLATHLLTGIPIDAPMPPMTARIGTTRGTNALLTRSGAAAGLVVTHGFGDVLRIGEQDRPELFDLALVKSPPLAESTLEIRARMDADGRERIAIDEAEIESGLQILRDAGVETLSICLMHAHMNPAHEIAVEQIARRVGFAEISRSSEVAPLIKLVSRAETTTLDAYLNPILSAYVGRVRRQFGGETCQLQLMTSGGNLVGHDEFRGRDSVLSGPAGGVVGLRHVAQQHRCVLAIGLDMGGTSTDVSRFDGQVGRRYSTRIADLRVMTPMMDIHTVAAGGGSICEFVGGRLVVGPTSAGAAPGPACYGRGGPLTVTDANLLLGRLRVDRFPFPLLPTASRQRIDHVASRMPSPPESIESLAEGFLDIAVTHMAEAVRAITTARGVDVRDHALVGFGGAAAQLICRVADALGIRQVVDHPRASVLSAVGMGVASSGRIETVGIYRRLDQVSAEEFQASADQLTRQTIDLLRQDQHGAVSTRLECDCRYVGTDSSIPLVVDDSPQPFLKALAERFHRGHQNRFGYRRDGHGIELVSLRCEATGDVSPADGPWLEGARLLGARLGDRSGGPETTEVFHRGRWRSFNLLDRDQLSAGDSIPPGSIVVSDQSTLIVEPNWQGVVCDDGTITLSPAALSDGAETANEELGGSDEAVQMEIVARRLQSIADAMGEVLRRTAVSVNVKERLDFSCAVFRGDGTLIANAPHVPVHLGAMGHTVRAIADAFPEMSPGDCYVSNDPYAGGSHLPDVTVVTPVFCEMERDSQPSFFVASRAHHAEIGGKTPGSMPPLAHSLAEEGVLIRGFALVRNGVSYEDELGQLLSSGPYPSRNVGENLADIHAQIAAGQEGARSLKQMSAELSLRHVQNMMDRLLDVAAESVVRWIDSLPTSEMHFKDTLDDGTVIAVQLMRQGDRLVIDFEGTSGVHPNGFNATPSIVSSAVLYVMRCFCDSNLPLCDGALRPIDLKLPPGLLSPPHSADPATCPAVVAGNVETSQRIVDVLLGAIGSADQNTPVFRSVAASQGTMNNVLIGDASFGYYETIGGGSGATVFGPGADGVHTHMTNTRITDPEVLESRLPIRLVEFSIRRGSGGTGKHRGGDGLVREFEFLRPLTVSLITSRRTTSPYGVFGGGAGLPGRNRLIPAGKAAVDLPSAATIEVGPGDRLRIETPGGGGWGDPKQSHGNAAG</sequence>